<protein>
    <recommendedName>
        <fullName evidence="7">ATP synthase subunit delta</fullName>
    </recommendedName>
    <alternativeName>
        <fullName evidence="7">ATP synthase F(1) sector subunit delta</fullName>
    </alternativeName>
    <alternativeName>
        <fullName evidence="7">F-type ATPase subunit delta</fullName>
        <shortName evidence="7">F-ATPase subunit delta</shortName>
    </alternativeName>
</protein>
<gene>
    <name evidence="7" type="primary">atpH</name>
    <name evidence="8" type="ORF">SAMN05660836_02215</name>
</gene>
<accession>A0A1I4VCY7</accession>
<dbReference type="Gene3D" id="1.10.520.20">
    <property type="entry name" value="N-terminal domain of the delta subunit of the F1F0-ATP synthase"/>
    <property type="match status" value="1"/>
</dbReference>
<dbReference type="SUPFAM" id="SSF47928">
    <property type="entry name" value="N-terminal domain of the delta subunit of the F1F0-ATP synthase"/>
    <property type="match status" value="1"/>
</dbReference>
<dbReference type="NCBIfam" id="NF004402">
    <property type="entry name" value="PRK05758.2-2"/>
    <property type="match status" value="1"/>
</dbReference>
<proteinExistence type="inferred from homology"/>
<keyword evidence="3 7" id="KW-0375">Hydrogen ion transport</keyword>
<dbReference type="EMBL" id="FOUU01000009">
    <property type="protein sequence ID" value="SFM99032.1"/>
    <property type="molecule type" value="Genomic_DNA"/>
</dbReference>
<evidence type="ECO:0000256" key="5">
    <source>
        <dbReference type="ARBA" id="ARBA00023136"/>
    </source>
</evidence>
<evidence type="ECO:0000313" key="9">
    <source>
        <dbReference type="Proteomes" id="UP000199611"/>
    </source>
</evidence>
<dbReference type="PANTHER" id="PTHR11910">
    <property type="entry name" value="ATP SYNTHASE DELTA CHAIN"/>
    <property type="match status" value="1"/>
</dbReference>
<dbReference type="STRING" id="39841.SAMN05660836_02215"/>
<evidence type="ECO:0000256" key="1">
    <source>
        <dbReference type="ARBA" id="ARBA00004370"/>
    </source>
</evidence>
<organism evidence="8 9">
    <name type="scientific">Thermodesulforhabdus norvegica</name>
    <dbReference type="NCBI Taxonomy" id="39841"/>
    <lineage>
        <taxon>Bacteria</taxon>
        <taxon>Pseudomonadati</taxon>
        <taxon>Thermodesulfobacteriota</taxon>
        <taxon>Syntrophobacteria</taxon>
        <taxon>Syntrophobacterales</taxon>
        <taxon>Thermodesulforhabdaceae</taxon>
        <taxon>Thermodesulforhabdus</taxon>
    </lineage>
</organism>
<keyword evidence="2 7" id="KW-0813">Transport</keyword>
<dbReference type="PRINTS" id="PR00125">
    <property type="entry name" value="ATPASEDELTA"/>
</dbReference>
<keyword evidence="4 7" id="KW-0406">Ion transport</keyword>
<dbReference type="GO" id="GO:0005886">
    <property type="term" value="C:plasma membrane"/>
    <property type="evidence" value="ECO:0007669"/>
    <property type="project" value="UniProtKB-SubCell"/>
</dbReference>
<keyword evidence="6 7" id="KW-0066">ATP synthesis</keyword>
<dbReference type="InterPro" id="IPR000711">
    <property type="entry name" value="ATPase_OSCP/dsu"/>
</dbReference>
<dbReference type="GO" id="GO:0045259">
    <property type="term" value="C:proton-transporting ATP synthase complex"/>
    <property type="evidence" value="ECO:0007669"/>
    <property type="project" value="UniProtKB-KW"/>
</dbReference>
<sequence length="183" mass="20863">MRNQAIAKRYAKAIFEVAVEEGRVDEYGQELEQVLALFREVPEFERVLVSPMYPEDVKLSTVDRVAEITEMSPVMYRFVRLLVEKQRIKFFSDIVSYYRKLQDERENIARAQVTAAVDLDEATLDLIAEALGKVVGKKIVVEFNKDPELIGGVVARVGDLVWDGSVRTQLKNIKETLKRGELG</sequence>
<keyword evidence="7" id="KW-0139">CF(1)</keyword>
<keyword evidence="5 7" id="KW-0472">Membrane</keyword>
<name>A0A1I4VCY7_9BACT</name>
<evidence type="ECO:0000256" key="7">
    <source>
        <dbReference type="HAMAP-Rule" id="MF_01416"/>
    </source>
</evidence>
<dbReference type="Proteomes" id="UP000199611">
    <property type="component" value="Unassembled WGS sequence"/>
</dbReference>
<dbReference type="InterPro" id="IPR026015">
    <property type="entry name" value="ATP_synth_OSCP/delta_N_sf"/>
</dbReference>
<comment type="function">
    <text evidence="7">This protein is part of the stalk that links CF(0) to CF(1). It either transmits conformational changes from CF(0) to CF(1) or is implicated in proton conduction.</text>
</comment>
<evidence type="ECO:0000313" key="8">
    <source>
        <dbReference type="EMBL" id="SFM99032.1"/>
    </source>
</evidence>
<keyword evidence="7" id="KW-1003">Cell membrane</keyword>
<comment type="subcellular location">
    <subcellularLocation>
        <location evidence="7">Cell membrane</location>
        <topology evidence="7">Peripheral membrane protein</topology>
    </subcellularLocation>
    <subcellularLocation>
        <location evidence="1">Membrane</location>
    </subcellularLocation>
</comment>
<dbReference type="AlphaFoldDB" id="A0A1I4VCY7"/>
<dbReference type="NCBIfam" id="TIGR01145">
    <property type="entry name" value="ATP_synt_delta"/>
    <property type="match status" value="1"/>
</dbReference>
<evidence type="ECO:0000256" key="3">
    <source>
        <dbReference type="ARBA" id="ARBA00022781"/>
    </source>
</evidence>
<comment type="similarity">
    <text evidence="7">Belongs to the ATPase delta chain family.</text>
</comment>
<evidence type="ECO:0000256" key="2">
    <source>
        <dbReference type="ARBA" id="ARBA00022448"/>
    </source>
</evidence>
<dbReference type="HAMAP" id="MF_01416">
    <property type="entry name" value="ATP_synth_delta_bact"/>
    <property type="match status" value="1"/>
</dbReference>
<dbReference type="GO" id="GO:0046933">
    <property type="term" value="F:proton-transporting ATP synthase activity, rotational mechanism"/>
    <property type="evidence" value="ECO:0007669"/>
    <property type="project" value="UniProtKB-UniRule"/>
</dbReference>
<dbReference type="Pfam" id="PF00213">
    <property type="entry name" value="OSCP"/>
    <property type="match status" value="1"/>
</dbReference>
<dbReference type="RefSeq" id="WP_177193625.1">
    <property type="nucleotide sequence ID" value="NZ_FOUU01000009.1"/>
</dbReference>
<keyword evidence="9" id="KW-1185">Reference proteome</keyword>
<evidence type="ECO:0000256" key="4">
    <source>
        <dbReference type="ARBA" id="ARBA00023065"/>
    </source>
</evidence>
<reference evidence="9" key="1">
    <citation type="submission" date="2016-10" db="EMBL/GenBank/DDBJ databases">
        <authorList>
            <person name="Varghese N."/>
            <person name="Submissions S."/>
        </authorList>
    </citation>
    <scope>NUCLEOTIDE SEQUENCE [LARGE SCALE GENOMIC DNA]</scope>
    <source>
        <strain evidence="9">DSM 9990</strain>
    </source>
</reference>
<comment type="function">
    <text evidence="7">F(1)F(0) ATP synthase produces ATP from ADP in the presence of a proton or sodium gradient. F-type ATPases consist of two structural domains, F(1) containing the extramembraneous catalytic core and F(0) containing the membrane proton channel, linked together by a central stalk and a peripheral stalk. During catalysis, ATP synthesis in the catalytic domain of F(1) is coupled via a rotary mechanism of the central stalk subunits to proton translocation.</text>
</comment>
<evidence type="ECO:0000256" key="6">
    <source>
        <dbReference type="ARBA" id="ARBA00023310"/>
    </source>
</evidence>